<name>H8KKZ2_SOLCM</name>
<dbReference type="CDD" id="cd20170">
    <property type="entry name" value="Peptidase_M90-like"/>
    <property type="match status" value="1"/>
</dbReference>
<dbReference type="InterPro" id="IPR042252">
    <property type="entry name" value="MtfA_N"/>
</dbReference>
<dbReference type="InterPro" id="IPR024079">
    <property type="entry name" value="MetalloPept_cat_dom_sf"/>
</dbReference>
<dbReference type="GO" id="GO:0004177">
    <property type="term" value="F:aminopeptidase activity"/>
    <property type="evidence" value="ECO:0007669"/>
    <property type="project" value="TreeGrafter"/>
</dbReference>
<gene>
    <name evidence="1" type="ordered locus">Solca_3810</name>
</gene>
<dbReference type="STRING" id="929556.Solca_3810"/>
<dbReference type="eggNOG" id="COG3228">
    <property type="taxonomic scope" value="Bacteria"/>
</dbReference>
<evidence type="ECO:0000313" key="2">
    <source>
        <dbReference type="Proteomes" id="UP000007590"/>
    </source>
</evidence>
<keyword evidence="2" id="KW-1185">Reference proteome</keyword>
<dbReference type="AlphaFoldDB" id="H8KKZ2"/>
<evidence type="ECO:0008006" key="3">
    <source>
        <dbReference type="Google" id="ProtNLM"/>
    </source>
</evidence>
<dbReference type="Proteomes" id="UP000007590">
    <property type="component" value="Chromosome"/>
</dbReference>
<dbReference type="EMBL" id="CP003349">
    <property type="protein sequence ID" value="AFD08809.1"/>
    <property type="molecule type" value="Genomic_DNA"/>
</dbReference>
<dbReference type="InterPro" id="IPR010384">
    <property type="entry name" value="MtfA_fam"/>
</dbReference>
<dbReference type="Gene3D" id="3.40.390.10">
    <property type="entry name" value="Collagenase (Catalytic Domain)"/>
    <property type="match status" value="1"/>
</dbReference>
<dbReference type="PANTHER" id="PTHR30164">
    <property type="entry name" value="MTFA PEPTIDASE"/>
    <property type="match status" value="1"/>
</dbReference>
<dbReference type="GO" id="GO:0008237">
    <property type="term" value="F:metallopeptidase activity"/>
    <property type="evidence" value="ECO:0007669"/>
    <property type="project" value="InterPro"/>
</dbReference>
<accession>H8KKZ2</accession>
<protein>
    <recommendedName>
        <fullName evidence="3">Zinc-dependent peptidase</fullName>
    </recommendedName>
</protein>
<dbReference type="OrthoDB" id="9786424at2"/>
<evidence type="ECO:0000313" key="1">
    <source>
        <dbReference type="EMBL" id="AFD08809.1"/>
    </source>
</evidence>
<dbReference type="GO" id="GO:0005829">
    <property type="term" value="C:cytosol"/>
    <property type="evidence" value="ECO:0007669"/>
    <property type="project" value="TreeGrafter"/>
</dbReference>
<organism evidence="1 2">
    <name type="scientific">Solitalea canadensis (strain ATCC 29591 / DSM 3403 / JCM 21819 / LMG 8368 / NBRC 15130 / NCIMB 12057 / USAM 9D)</name>
    <name type="common">Flexibacter canadensis</name>
    <dbReference type="NCBI Taxonomy" id="929556"/>
    <lineage>
        <taxon>Bacteria</taxon>
        <taxon>Pseudomonadati</taxon>
        <taxon>Bacteroidota</taxon>
        <taxon>Sphingobacteriia</taxon>
        <taxon>Sphingobacteriales</taxon>
        <taxon>Sphingobacteriaceae</taxon>
        <taxon>Solitalea</taxon>
    </lineage>
</organism>
<dbReference type="PANTHER" id="PTHR30164:SF2">
    <property type="entry name" value="PROTEIN MTFA"/>
    <property type="match status" value="1"/>
</dbReference>
<dbReference type="KEGG" id="scn:Solca_3810"/>
<dbReference type="HOGENOM" id="CLU_816112_0_0_10"/>
<sequence length="340" mass="39614">MYEFSFYLFVGCWGAIRYYYFFKKNHDAQYVEESFNVTSHQNKLLLQYFPYYRQLSEKGKKRFVLRTQQTIKSIIIQGKEGFVVTNDVKLLVGASIAQLTFGFSKPRLNELKAVLIFPDAFYSRLLRRWAKGLAFENGSVCLSWNHFLNGYEDSSDAINLGLHEFAHILRFEVFEETNEGLFSNPFVDNFKEWEDAGMPVFMNVRKGKEDFFRSYGGANTIEFFAVCIENFFEKPEVFKKELPYLYDKLCLLMQQDPLNTSKDYSFDEIDEFSLSPSSEQGYELWCSSIEQSIWNSVKSLAYATTFLIIFALTNHFIANPTIAEQGGFVYLRLFSASVLF</sequence>
<dbReference type="RefSeq" id="WP_014682032.1">
    <property type="nucleotide sequence ID" value="NC_017770.1"/>
</dbReference>
<dbReference type="Gene3D" id="1.10.472.150">
    <property type="entry name" value="Glucose-regulated metallo-peptidase M90, N-terminal domain"/>
    <property type="match status" value="1"/>
</dbReference>
<proteinExistence type="predicted"/>
<dbReference type="Pfam" id="PF06167">
    <property type="entry name" value="Peptidase_M90"/>
    <property type="match status" value="1"/>
</dbReference>
<dbReference type="SUPFAM" id="SSF55486">
    <property type="entry name" value="Metalloproteases ('zincins'), catalytic domain"/>
    <property type="match status" value="1"/>
</dbReference>
<reference evidence="1" key="1">
    <citation type="submission" date="2012-02" db="EMBL/GenBank/DDBJ databases">
        <title>The complete genome of Solitalea canadensis DSM 3403.</title>
        <authorList>
            <consortium name="US DOE Joint Genome Institute (JGI-PGF)"/>
            <person name="Lucas S."/>
            <person name="Copeland A."/>
            <person name="Lapidus A."/>
            <person name="Glavina del Rio T."/>
            <person name="Dalin E."/>
            <person name="Tice H."/>
            <person name="Bruce D."/>
            <person name="Goodwin L."/>
            <person name="Pitluck S."/>
            <person name="Peters L."/>
            <person name="Ovchinnikova G."/>
            <person name="Lu M."/>
            <person name="Kyrpides N."/>
            <person name="Mavromatis K."/>
            <person name="Ivanova N."/>
            <person name="Brettin T."/>
            <person name="Detter J.C."/>
            <person name="Han C."/>
            <person name="Larimer F."/>
            <person name="Land M."/>
            <person name="Hauser L."/>
            <person name="Markowitz V."/>
            <person name="Cheng J.-F."/>
            <person name="Hugenholtz P."/>
            <person name="Woyke T."/>
            <person name="Wu D."/>
            <person name="Spring S."/>
            <person name="Schroeder M."/>
            <person name="Kopitz M."/>
            <person name="Brambilla E."/>
            <person name="Klenk H.-P."/>
            <person name="Eisen J.A."/>
        </authorList>
    </citation>
    <scope>NUCLEOTIDE SEQUENCE</scope>
    <source>
        <strain evidence="1">DSM 3403</strain>
    </source>
</reference>